<reference evidence="2 3" key="1">
    <citation type="journal article" date="2019" name="Nat. Ecol. Evol.">
        <title>Megaphylogeny resolves global patterns of mushroom evolution.</title>
        <authorList>
            <person name="Varga T."/>
            <person name="Krizsan K."/>
            <person name="Foldi C."/>
            <person name="Dima B."/>
            <person name="Sanchez-Garcia M."/>
            <person name="Sanchez-Ramirez S."/>
            <person name="Szollosi G.J."/>
            <person name="Szarkandi J.G."/>
            <person name="Papp V."/>
            <person name="Albert L."/>
            <person name="Andreopoulos W."/>
            <person name="Angelini C."/>
            <person name="Antonin V."/>
            <person name="Barry K.W."/>
            <person name="Bougher N.L."/>
            <person name="Buchanan P."/>
            <person name="Buyck B."/>
            <person name="Bense V."/>
            <person name="Catcheside P."/>
            <person name="Chovatia M."/>
            <person name="Cooper J."/>
            <person name="Damon W."/>
            <person name="Desjardin D."/>
            <person name="Finy P."/>
            <person name="Geml J."/>
            <person name="Haridas S."/>
            <person name="Hughes K."/>
            <person name="Justo A."/>
            <person name="Karasinski D."/>
            <person name="Kautmanova I."/>
            <person name="Kiss B."/>
            <person name="Kocsube S."/>
            <person name="Kotiranta H."/>
            <person name="LaButti K.M."/>
            <person name="Lechner B.E."/>
            <person name="Liimatainen K."/>
            <person name="Lipzen A."/>
            <person name="Lukacs Z."/>
            <person name="Mihaltcheva S."/>
            <person name="Morgado L.N."/>
            <person name="Niskanen T."/>
            <person name="Noordeloos M.E."/>
            <person name="Ohm R.A."/>
            <person name="Ortiz-Santana B."/>
            <person name="Ovrebo C."/>
            <person name="Racz N."/>
            <person name="Riley R."/>
            <person name="Savchenko A."/>
            <person name="Shiryaev A."/>
            <person name="Soop K."/>
            <person name="Spirin V."/>
            <person name="Szebenyi C."/>
            <person name="Tomsovsky M."/>
            <person name="Tulloss R.E."/>
            <person name="Uehling J."/>
            <person name="Grigoriev I.V."/>
            <person name="Vagvolgyi C."/>
            <person name="Papp T."/>
            <person name="Martin F.M."/>
            <person name="Miettinen O."/>
            <person name="Hibbett D.S."/>
            <person name="Nagy L.G."/>
        </authorList>
    </citation>
    <scope>NUCLEOTIDE SEQUENCE [LARGE SCALE GENOMIC DNA]</scope>
    <source>
        <strain evidence="2 3">FP101781</strain>
    </source>
</reference>
<dbReference type="Proteomes" id="UP000298030">
    <property type="component" value="Unassembled WGS sequence"/>
</dbReference>
<organism evidence="2 3">
    <name type="scientific">Coprinellus micaceus</name>
    <name type="common">Glistening ink-cap mushroom</name>
    <name type="synonym">Coprinus micaceus</name>
    <dbReference type="NCBI Taxonomy" id="71717"/>
    <lineage>
        <taxon>Eukaryota</taxon>
        <taxon>Fungi</taxon>
        <taxon>Dikarya</taxon>
        <taxon>Basidiomycota</taxon>
        <taxon>Agaricomycotina</taxon>
        <taxon>Agaricomycetes</taxon>
        <taxon>Agaricomycetidae</taxon>
        <taxon>Agaricales</taxon>
        <taxon>Agaricineae</taxon>
        <taxon>Psathyrellaceae</taxon>
        <taxon>Coprinellus</taxon>
    </lineage>
</organism>
<evidence type="ECO:0000256" key="1">
    <source>
        <dbReference type="SAM" id="MobiDB-lite"/>
    </source>
</evidence>
<dbReference type="EMBL" id="QPFP01000114">
    <property type="protein sequence ID" value="TEB21344.1"/>
    <property type="molecule type" value="Genomic_DNA"/>
</dbReference>
<gene>
    <name evidence="2" type="ORF">FA13DRAFT_139213</name>
</gene>
<protein>
    <submittedName>
        <fullName evidence="2">Uncharacterized protein</fullName>
    </submittedName>
</protein>
<accession>A0A4Y7SID9</accession>
<sequence length="120" mass="13276">MFPTPSPGNDPVEPVAHPLIHGLSHRQRLVLRSASTSLKAALSHRQPKRATTSEPRSYPTCRNHQCRHSDHSLSPITTVRSSIALAFSLDPCRPTPPAPDNTRIQRQGTALPFIHLPRVE</sequence>
<evidence type="ECO:0000313" key="2">
    <source>
        <dbReference type="EMBL" id="TEB21344.1"/>
    </source>
</evidence>
<evidence type="ECO:0000313" key="3">
    <source>
        <dbReference type="Proteomes" id="UP000298030"/>
    </source>
</evidence>
<feature type="region of interest" description="Disordered" evidence="1">
    <location>
        <begin position="37"/>
        <end position="69"/>
    </location>
</feature>
<proteinExistence type="predicted"/>
<keyword evidence="3" id="KW-1185">Reference proteome</keyword>
<comment type="caution">
    <text evidence="2">The sequence shown here is derived from an EMBL/GenBank/DDBJ whole genome shotgun (WGS) entry which is preliminary data.</text>
</comment>
<feature type="compositionally biased region" description="Polar residues" evidence="1">
    <location>
        <begin position="49"/>
        <end position="63"/>
    </location>
</feature>
<dbReference type="AlphaFoldDB" id="A0A4Y7SID9"/>
<name>A0A4Y7SID9_COPMI</name>